<evidence type="ECO:0000313" key="1">
    <source>
        <dbReference type="EMBL" id="KFK34250.1"/>
    </source>
</evidence>
<dbReference type="OMA" id="NYRCVAV"/>
<proteinExistence type="predicted"/>
<dbReference type="PANTHER" id="PTHR33526:SF29">
    <property type="entry name" value="GENOME ASSEMBLY, CHROMOSOME: A01"/>
    <property type="match status" value="1"/>
</dbReference>
<protein>
    <submittedName>
        <fullName evidence="1">Uncharacterized protein</fullName>
    </submittedName>
</protein>
<dbReference type="OrthoDB" id="694638at2759"/>
<dbReference type="Gramene" id="KFK34250">
    <property type="protein sequence ID" value="KFK34250"/>
    <property type="gene ID" value="AALP_AA5G120600"/>
</dbReference>
<dbReference type="EMBL" id="CM002873">
    <property type="protein sequence ID" value="KFK34250.1"/>
    <property type="molecule type" value="Genomic_DNA"/>
</dbReference>
<accession>A0A087GWJ8</accession>
<gene>
    <name evidence="1" type="ordered locus">AALP_Aa5g120600</name>
</gene>
<evidence type="ECO:0000313" key="2">
    <source>
        <dbReference type="Proteomes" id="UP000029120"/>
    </source>
</evidence>
<keyword evidence="2" id="KW-1185">Reference proteome</keyword>
<organism evidence="1 2">
    <name type="scientific">Arabis alpina</name>
    <name type="common">Alpine rock-cress</name>
    <dbReference type="NCBI Taxonomy" id="50452"/>
    <lineage>
        <taxon>Eukaryota</taxon>
        <taxon>Viridiplantae</taxon>
        <taxon>Streptophyta</taxon>
        <taxon>Embryophyta</taxon>
        <taxon>Tracheophyta</taxon>
        <taxon>Spermatophyta</taxon>
        <taxon>Magnoliopsida</taxon>
        <taxon>eudicotyledons</taxon>
        <taxon>Gunneridae</taxon>
        <taxon>Pentapetalae</taxon>
        <taxon>rosids</taxon>
        <taxon>malvids</taxon>
        <taxon>Brassicales</taxon>
        <taxon>Brassicaceae</taxon>
        <taxon>Arabideae</taxon>
        <taxon>Arabis</taxon>
    </lineage>
</organism>
<name>A0A087GWJ8_ARAAL</name>
<dbReference type="AlphaFoldDB" id="A0A087GWJ8"/>
<reference evidence="2" key="1">
    <citation type="journal article" date="2015" name="Nat. Plants">
        <title>Genome expansion of Arabis alpina linked with retrotransposition and reduced symmetric DNA methylation.</title>
        <authorList>
            <person name="Willing E.M."/>
            <person name="Rawat V."/>
            <person name="Mandakova T."/>
            <person name="Maumus F."/>
            <person name="James G.V."/>
            <person name="Nordstroem K.J."/>
            <person name="Becker C."/>
            <person name="Warthmann N."/>
            <person name="Chica C."/>
            <person name="Szarzynska B."/>
            <person name="Zytnicki M."/>
            <person name="Albani M.C."/>
            <person name="Kiefer C."/>
            <person name="Bergonzi S."/>
            <person name="Castaings L."/>
            <person name="Mateos J.L."/>
            <person name="Berns M.C."/>
            <person name="Bujdoso N."/>
            <person name="Piofczyk T."/>
            <person name="de Lorenzo L."/>
            <person name="Barrero-Sicilia C."/>
            <person name="Mateos I."/>
            <person name="Piednoel M."/>
            <person name="Hagmann J."/>
            <person name="Chen-Min-Tao R."/>
            <person name="Iglesias-Fernandez R."/>
            <person name="Schuster S.C."/>
            <person name="Alonso-Blanco C."/>
            <person name="Roudier F."/>
            <person name="Carbonero P."/>
            <person name="Paz-Ares J."/>
            <person name="Davis S.J."/>
            <person name="Pecinka A."/>
            <person name="Quesneville H."/>
            <person name="Colot V."/>
            <person name="Lysak M.A."/>
            <person name="Weigel D."/>
            <person name="Coupland G."/>
            <person name="Schneeberger K."/>
        </authorList>
    </citation>
    <scope>NUCLEOTIDE SEQUENCE [LARGE SCALE GENOMIC DNA]</scope>
    <source>
        <strain evidence="2">cv. Pajares</strain>
    </source>
</reference>
<dbReference type="PANTHER" id="PTHR33526">
    <property type="entry name" value="OS07G0123800 PROTEIN"/>
    <property type="match status" value="1"/>
</dbReference>
<dbReference type="Proteomes" id="UP000029120">
    <property type="component" value="Chromosome 5"/>
</dbReference>
<sequence length="137" mass="15645">MWLVKAPFRWLIMARDAYIRSITSWSGAGIFSGSGSSGFGQFSGNFHMCDPPSTALPRSFTLTSTARDKDGLMSRGGRSPMDRRRNYICAVELGRIDEEISREEEEEESFLDYGRCKVFQKLMKDYDVDPKKDHLKD</sequence>